<dbReference type="InterPro" id="IPR029526">
    <property type="entry name" value="PGBD"/>
</dbReference>
<dbReference type="SUPFAM" id="SSF50630">
    <property type="entry name" value="Acid proteases"/>
    <property type="match status" value="1"/>
</dbReference>
<comment type="caution">
    <text evidence="3">The sequence shown here is derived from an EMBL/GenBank/DDBJ whole genome shotgun (WGS) entry which is preliminary data.</text>
</comment>
<feature type="region of interest" description="Disordered" evidence="1">
    <location>
        <begin position="180"/>
        <end position="240"/>
    </location>
</feature>
<evidence type="ECO:0000256" key="1">
    <source>
        <dbReference type="SAM" id="MobiDB-lite"/>
    </source>
</evidence>
<dbReference type="PANTHER" id="PTHR46599">
    <property type="entry name" value="PIGGYBAC TRANSPOSABLE ELEMENT-DERIVED PROTEIN 4"/>
    <property type="match status" value="1"/>
</dbReference>
<feature type="domain" description="PiggyBac transposable element-derived protein" evidence="2">
    <location>
        <begin position="250"/>
        <end position="329"/>
    </location>
</feature>
<dbReference type="AlphaFoldDB" id="A0A8K0P122"/>
<organism evidence="3 4">
    <name type="scientific">Ladona fulva</name>
    <name type="common">Scarce chaser dragonfly</name>
    <name type="synonym">Libellula fulva</name>
    <dbReference type="NCBI Taxonomy" id="123851"/>
    <lineage>
        <taxon>Eukaryota</taxon>
        <taxon>Metazoa</taxon>
        <taxon>Ecdysozoa</taxon>
        <taxon>Arthropoda</taxon>
        <taxon>Hexapoda</taxon>
        <taxon>Insecta</taxon>
        <taxon>Pterygota</taxon>
        <taxon>Palaeoptera</taxon>
        <taxon>Odonata</taxon>
        <taxon>Epiprocta</taxon>
        <taxon>Anisoptera</taxon>
        <taxon>Libelluloidea</taxon>
        <taxon>Libellulidae</taxon>
        <taxon>Ladona</taxon>
    </lineage>
</organism>
<accession>A0A8K0P122</accession>
<keyword evidence="4" id="KW-1185">Reference proteome</keyword>
<dbReference type="InterPro" id="IPR021109">
    <property type="entry name" value="Peptidase_aspartic_dom_sf"/>
</dbReference>
<feature type="region of interest" description="Disordered" evidence="1">
    <location>
        <begin position="1"/>
        <end position="33"/>
    </location>
</feature>
<proteinExistence type="predicted"/>
<protein>
    <recommendedName>
        <fullName evidence="2">PiggyBac transposable element-derived protein domain-containing protein</fullName>
    </recommendedName>
</protein>
<dbReference type="OrthoDB" id="6776947at2759"/>
<name>A0A8K0P122_LADFU</name>
<reference evidence="3" key="1">
    <citation type="submission" date="2013-04" db="EMBL/GenBank/DDBJ databases">
        <authorList>
            <person name="Qu J."/>
            <person name="Murali S.C."/>
            <person name="Bandaranaike D."/>
            <person name="Bellair M."/>
            <person name="Blankenburg K."/>
            <person name="Chao H."/>
            <person name="Dinh H."/>
            <person name="Doddapaneni H."/>
            <person name="Downs B."/>
            <person name="Dugan-Rocha S."/>
            <person name="Elkadiri S."/>
            <person name="Gnanaolivu R.D."/>
            <person name="Hernandez B."/>
            <person name="Javaid M."/>
            <person name="Jayaseelan J.C."/>
            <person name="Lee S."/>
            <person name="Li M."/>
            <person name="Ming W."/>
            <person name="Munidasa M."/>
            <person name="Muniz J."/>
            <person name="Nguyen L."/>
            <person name="Ongeri F."/>
            <person name="Osuji N."/>
            <person name="Pu L.-L."/>
            <person name="Puazo M."/>
            <person name="Qu C."/>
            <person name="Quiroz J."/>
            <person name="Raj R."/>
            <person name="Weissenberger G."/>
            <person name="Xin Y."/>
            <person name="Zou X."/>
            <person name="Han Y."/>
            <person name="Richards S."/>
            <person name="Worley K."/>
            <person name="Muzny D."/>
            <person name="Gibbs R."/>
        </authorList>
    </citation>
    <scope>NUCLEOTIDE SEQUENCE</scope>
    <source>
        <strain evidence="3">Sampled in the wild</strain>
    </source>
</reference>
<dbReference type="Proteomes" id="UP000792457">
    <property type="component" value="Unassembled WGS sequence"/>
</dbReference>
<dbReference type="Pfam" id="PF13843">
    <property type="entry name" value="DDE_Tnp_1_7"/>
    <property type="match status" value="1"/>
</dbReference>
<sequence>MKRAENEVQGSESVAQAVQKVKGIRSKGSKGPEELPGLLVVKAKRMRQKKCFKKGKPTRKIVKCIHNEENSENVETSDSEANELGSVTTVHRVVQRAKTLVHINGRPVKIEFDTGAAQSIVNKYLYAKLGSPRYCHRQLPSGQLTAYANIRARSFRQRDEVWVKNECYLVGTLIRQKHADQIRSRSGATDDKPTQTVVNQQQEVEVQESQLPEQQLREQDLRPRPEVETQEKTEEKDNVPELKQFTDVSGVFEEVLSDDIWEMLSTGTNRYAKQVLESEQYKEKEIDKTWFDVNPDEMKAFFALCIIMSQVKKPWVQMNWSKSNNSHSNIWRDNSIQKVLGYL</sequence>
<evidence type="ECO:0000259" key="2">
    <source>
        <dbReference type="Pfam" id="PF13843"/>
    </source>
</evidence>
<evidence type="ECO:0000313" key="3">
    <source>
        <dbReference type="EMBL" id="KAG8229536.1"/>
    </source>
</evidence>
<dbReference type="EMBL" id="KZ308434">
    <property type="protein sequence ID" value="KAG8229536.1"/>
    <property type="molecule type" value="Genomic_DNA"/>
</dbReference>
<feature type="compositionally biased region" description="Basic and acidic residues" evidence="1">
    <location>
        <begin position="180"/>
        <end position="193"/>
    </location>
</feature>
<gene>
    <name evidence="3" type="ORF">J437_LFUL009010</name>
</gene>
<dbReference type="PANTHER" id="PTHR46599:SF3">
    <property type="entry name" value="PIGGYBAC TRANSPOSABLE ELEMENT-DERIVED PROTEIN 4"/>
    <property type="match status" value="1"/>
</dbReference>
<feature type="compositionally biased region" description="Low complexity" evidence="1">
    <location>
        <begin position="195"/>
        <end position="214"/>
    </location>
</feature>
<reference evidence="3" key="2">
    <citation type="submission" date="2017-10" db="EMBL/GenBank/DDBJ databases">
        <title>Ladona fulva Genome sequencing and assembly.</title>
        <authorList>
            <person name="Murali S."/>
            <person name="Richards S."/>
            <person name="Bandaranaike D."/>
            <person name="Bellair M."/>
            <person name="Blankenburg K."/>
            <person name="Chao H."/>
            <person name="Dinh H."/>
            <person name="Doddapaneni H."/>
            <person name="Dugan-Rocha S."/>
            <person name="Elkadiri S."/>
            <person name="Gnanaolivu R."/>
            <person name="Hernandez B."/>
            <person name="Skinner E."/>
            <person name="Javaid M."/>
            <person name="Lee S."/>
            <person name="Li M."/>
            <person name="Ming W."/>
            <person name="Munidasa M."/>
            <person name="Muniz J."/>
            <person name="Nguyen L."/>
            <person name="Hughes D."/>
            <person name="Osuji N."/>
            <person name="Pu L.-L."/>
            <person name="Puazo M."/>
            <person name="Qu C."/>
            <person name="Quiroz J."/>
            <person name="Raj R."/>
            <person name="Weissenberger G."/>
            <person name="Xin Y."/>
            <person name="Zou X."/>
            <person name="Han Y."/>
            <person name="Worley K."/>
            <person name="Muzny D."/>
            <person name="Gibbs R."/>
        </authorList>
    </citation>
    <scope>NUCLEOTIDE SEQUENCE</scope>
    <source>
        <strain evidence="3">Sampled in the wild</strain>
    </source>
</reference>
<evidence type="ECO:0000313" key="4">
    <source>
        <dbReference type="Proteomes" id="UP000792457"/>
    </source>
</evidence>
<feature type="compositionally biased region" description="Basic and acidic residues" evidence="1">
    <location>
        <begin position="215"/>
        <end position="240"/>
    </location>
</feature>